<name>A0ABX2T5T9_9PROT</name>
<organism evidence="1 2">
    <name type="scientific">Azospirillum oleiclasticum</name>
    <dbReference type="NCBI Taxonomy" id="2735135"/>
    <lineage>
        <taxon>Bacteria</taxon>
        <taxon>Pseudomonadati</taxon>
        <taxon>Pseudomonadota</taxon>
        <taxon>Alphaproteobacteria</taxon>
        <taxon>Rhodospirillales</taxon>
        <taxon>Azospirillaceae</taxon>
        <taxon>Azospirillum</taxon>
    </lineage>
</organism>
<sequence length="71" mass="7975">MSFGDRVLGGLRSIVPIEERVKRLDESLATLGREATAAVADHEKRLIRLETITELHRPDGTTLRITPPDRQ</sequence>
<reference evidence="1 2" key="1">
    <citation type="submission" date="2020-05" db="EMBL/GenBank/DDBJ databases">
        <title>Azospirillum oleiclasticum sp. nov, a nitrogen-fixing and heavy crude oil-emulsifying bacterium isolated from the crude oil of Yumen Oilfield.</title>
        <authorList>
            <person name="Wu D."/>
            <person name="Cai M."/>
            <person name="Zhang X."/>
        </authorList>
    </citation>
    <scope>NUCLEOTIDE SEQUENCE [LARGE SCALE GENOMIC DNA]</scope>
    <source>
        <strain evidence="1 2">ROY-1-1-2</strain>
    </source>
</reference>
<protein>
    <submittedName>
        <fullName evidence="1">Uncharacterized protein</fullName>
    </submittedName>
</protein>
<gene>
    <name evidence="1" type="ORF">HND93_08160</name>
</gene>
<evidence type="ECO:0000313" key="1">
    <source>
        <dbReference type="EMBL" id="NYZ19682.1"/>
    </source>
</evidence>
<comment type="caution">
    <text evidence="1">The sequence shown here is derived from an EMBL/GenBank/DDBJ whole genome shotgun (WGS) entry which is preliminary data.</text>
</comment>
<evidence type="ECO:0000313" key="2">
    <source>
        <dbReference type="Proteomes" id="UP000584642"/>
    </source>
</evidence>
<dbReference type="RefSeq" id="WP_180281454.1">
    <property type="nucleotide sequence ID" value="NZ_JABFDB010000004.1"/>
</dbReference>
<dbReference type="EMBL" id="JABFDB010000004">
    <property type="protein sequence ID" value="NYZ19682.1"/>
    <property type="molecule type" value="Genomic_DNA"/>
</dbReference>
<proteinExistence type="predicted"/>
<accession>A0ABX2T5T9</accession>
<keyword evidence="2" id="KW-1185">Reference proteome</keyword>
<dbReference type="Proteomes" id="UP000584642">
    <property type="component" value="Unassembled WGS sequence"/>
</dbReference>